<dbReference type="Pfam" id="PF01850">
    <property type="entry name" value="PIN"/>
    <property type="match status" value="1"/>
</dbReference>
<dbReference type="PANTHER" id="PTHR35901">
    <property type="entry name" value="RIBONUCLEASE VAPC3"/>
    <property type="match status" value="1"/>
</dbReference>
<name>A0AA35T188_GEOBA</name>
<dbReference type="Gene3D" id="3.40.50.1010">
    <property type="entry name" value="5'-nuclease"/>
    <property type="match status" value="1"/>
</dbReference>
<protein>
    <submittedName>
        <fullName evidence="3">Ribonuclease VapC1</fullName>
    </submittedName>
</protein>
<comment type="caution">
    <text evidence="3">The sequence shown here is derived from an EMBL/GenBank/DDBJ whole genome shotgun (WGS) entry which is preliminary data.</text>
</comment>
<organism evidence="3 4">
    <name type="scientific">Geodia barretti</name>
    <name type="common">Barrett's horny sponge</name>
    <dbReference type="NCBI Taxonomy" id="519541"/>
    <lineage>
        <taxon>Eukaryota</taxon>
        <taxon>Metazoa</taxon>
        <taxon>Porifera</taxon>
        <taxon>Demospongiae</taxon>
        <taxon>Heteroscleromorpha</taxon>
        <taxon>Tetractinellida</taxon>
        <taxon>Astrophorina</taxon>
        <taxon>Geodiidae</taxon>
        <taxon>Geodia</taxon>
    </lineage>
</organism>
<reference evidence="3" key="1">
    <citation type="submission" date="2023-03" db="EMBL/GenBank/DDBJ databases">
        <authorList>
            <person name="Steffen K."/>
            <person name="Cardenas P."/>
        </authorList>
    </citation>
    <scope>NUCLEOTIDE SEQUENCE</scope>
</reference>
<evidence type="ECO:0000256" key="1">
    <source>
        <dbReference type="ARBA" id="ARBA00022842"/>
    </source>
</evidence>
<feature type="domain" description="PIN" evidence="2">
    <location>
        <begin position="5"/>
        <end position="95"/>
    </location>
</feature>
<dbReference type="Proteomes" id="UP001174909">
    <property type="component" value="Unassembled WGS sequence"/>
</dbReference>
<dbReference type="InterPro" id="IPR051619">
    <property type="entry name" value="TypeII_TA_RNase_PINc/VapC"/>
</dbReference>
<keyword evidence="1" id="KW-0460">Magnesium</keyword>
<dbReference type="InterPro" id="IPR029060">
    <property type="entry name" value="PIN-like_dom_sf"/>
</dbReference>
<dbReference type="SUPFAM" id="SSF88723">
    <property type="entry name" value="PIN domain-like"/>
    <property type="match status" value="1"/>
</dbReference>
<evidence type="ECO:0000259" key="2">
    <source>
        <dbReference type="Pfam" id="PF01850"/>
    </source>
</evidence>
<dbReference type="InterPro" id="IPR002716">
    <property type="entry name" value="PIN_dom"/>
</dbReference>
<evidence type="ECO:0000313" key="4">
    <source>
        <dbReference type="Proteomes" id="UP001174909"/>
    </source>
</evidence>
<dbReference type="PANTHER" id="PTHR35901:SF1">
    <property type="entry name" value="EXONUCLEASE VAPC9"/>
    <property type="match status" value="1"/>
</dbReference>
<sequence length="109" mass="11498">MIAGARLIAPEMLDAEVMSGLRSQVLHGEIDEARALTALADLAAMPVERVSHGPLIPLAWPYYQNVTAYDALYVAAARVYDAAILTCDGHLSRAPAGVLGVAVRNVDVG</sequence>
<evidence type="ECO:0000313" key="3">
    <source>
        <dbReference type="EMBL" id="CAI8039900.1"/>
    </source>
</evidence>
<proteinExistence type="predicted"/>
<dbReference type="CDD" id="cd09873">
    <property type="entry name" value="PIN_Pae0151-like"/>
    <property type="match status" value="1"/>
</dbReference>
<dbReference type="EMBL" id="CASHTH010003070">
    <property type="protein sequence ID" value="CAI8039900.1"/>
    <property type="molecule type" value="Genomic_DNA"/>
</dbReference>
<keyword evidence="4" id="KW-1185">Reference proteome</keyword>
<dbReference type="AlphaFoldDB" id="A0AA35T188"/>
<accession>A0AA35T188</accession>
<gene>
    <name evidence="3" type="ORF">GBAR_LOCUS22247</name>
</gene>
<dbReference type="InterPro" id="IPR044153">
    <property type="entry name" value="PIN_Pae0151-like"/>
</dbReference>